<feature type="compositionally biased region" description="Basic and acidic residues" evidence="1">
    <location>
        <begin position="108"/>
        <end position="118"/>
    </location>
</feature>
<reference evidence="2 3" key="1">
    <citation type="submission" date="2024-01" db="EMBL/GenBank/DDBJ databases">
        <title>The genomes of 5 underutilized Papilionoideae crops provide insights into root nodulation and disease resistanc.</title>
        <authorList>
            <person name="Yuan L."/>
        </authorList>
    </citation>
    <scope>NUCLEOTIDE SEQUENCE [LARGE SCALE GENOMIC DNA]</scope>
    <source>
        <strain evidence="2">ZHUSHIDOU_FW_LH</strain>
        <tissue evidence="2">Leaf</tissue>
    </source>
</reference>
<evidence type="ECO:0000313" key="2">
    <source>
        <dbReference type="EMBL" id="KAK7259469.1"/>
    </source>
</evidence>
<accession>A0AAN9EKX1</accession>
<keyword evidence="3" id="KW-1185">Reference proteome</keyword>
<feature type="region of interest" description="Disordered" evidence="1">
    <location>
        <begin position="1"/>
        <end position="38"/>
    </location>
</feature>
<dbReference type="EMBL" id="JAYWIO010000005">
    <property type="protein sequence ID" value="KAK7259469.1"/>
    <property type="molecule type" value="Genomic_DNA"/>
</dbReference>
<organism evidence="2 3">
    <name type="scientific">Crotalaria pallida</name>
    <name type="common">Smooth rattlebox</name>
    <name type="synonym">Crotalaria striata</name>
    <dbReference type="NCBI Taxonomy" id="3830"/>
    <lineage>
        <taxon>Eukaryota</taxon>
        <taxon>Viridiplantae</taxon>
        <taxon>Streptophyta</taxon>
        <taxon>Embryophyta</taxon>
        <taxon>Tracheophyta</taxon>
        <taxon>Spermatophyta</taxon>
        <taxon>Magnoliopsida</taxon>
        <taxon>eudicotyledons</taxon>
        <taxon>Gunneridae</taxon>
        <taxon>Pentapetalae</taxon>
        <taxon>rosids</taxon>
        <taxon>fabids</taxon>
        <taxon>Fabales</taxon>
        <taxon>Fabaceae</taxon>
        <taxon>Papilionoideae</taxon>
        <taxon>50 kb inversion clade</taxon>
        <taxon>genistoids sensu lato</taxon>
        <taxon>core genistoids</taxon>
        <taxon>Crotalarieae</taxon>
        <taxon>Crotalaria</taxon>
    </lineage>
</organism>
<name>A0AAN9EKX1_CROPI</name>
<evidence type="ECO:0000256" key="1">
    <source>
        <dbReference type="SAM" id="MobiDB-lite"/>
    </source>
</evidence>
<dbReference type="AlphaFoldDB" id="A0AAN9EKX1"/>
<protein>
    <submittedName>
        <fullName evidence="2">Uncharacterized protein</fullName>
    </submittedName>
</protein>
<dbReference type="Proteomes" id="UP001372338">
    <property type="component" value="Unassembled WGS sequence"/>
</dbReference>
<gene>
    <name evidence="2" type="ORF">RIF29_25077</name>
</gene>
<comment type="caution">
    <text evidence="2">The sequence shown here is derived from an EMBL/GenBank/DDBJ whole genome shotgun (WGS) entry which is preliminary data.</text>
</comment>
<proteinExistence type="predicted"/>
<evidence type="ECO:0000313" key="3">
    <source>
        <dbReference type="Proteomes" id="UP001372338"/>
    </source>
</evidence>
<feature type="region of interest" description="Disordered" evidence="1">
    <location>
        <begin position="86"/>
        <end position="130"/>
    </location>
</feature>
<sequence>MNIECLREKPKGKKPVVEQDNPESVNRVDNGILHEPKTMERRASEQVLEVVDSIKLHEAVVNETVLEENLNNIQLHSIVREGIQKDSTVDGSEETNEQWQTVQHKKKDLSNRSDKELIVRPGSPSTPPNG</sequence>